<dbReference type="AlphaFoldDB" id="A0A084W3T3"/>
<feature type="chain" id="PRO_5001784147" evidence="1">
    <location>
        <begin position="25"/>
        <end position="85"/>
    </location>
</feature>
<accession>A0A084W3T3</accession>
<gene>
    <name evidence="2" type="ORF">ZHAS_00012843</name>
</gene>
<sequence>MVRPTLVHLAVHLSLLVSSGLVTAAEEGTPDGVRWPSAGDGRRGAGYVSANERFNEVLDRENLRSQISRQLPKEGRFFEEFDGSK</sequence>
<name>A0A084W3T3_ANOSI</name>
<dbReference type="EnsemblMetazoa" id="ASIC012843-RA">
    <property type="protein sequence ID" value="ASIC012843-PA"/>
    <property type="gene ID" value="ASIC012843"/>
</dbReference>
<dbReference type="EMBL" id="ATLV01020131">
    <property type="status" value="NOT_ANNOTATED_CDS"/>
    <property type="molecule type" value="Genomic_DNA"/>
</dbReference>
<evidence type="ECO:0000256" key="1">
    <source>
        <dbReference type="SAM" id="SignalP"/>
    </source>
</evidence>
<keyword evidence="1" id="KW-0732">Signal</keyword>
<reference evidence="2 4" key="1">
    <citation type="journal article" date="2014" name="BMC Genomics">
        <title>Genome sequence of Anopheles sinensis provides insight into genetics basis of mosquito competence for malaria parasites.</title>
        <authorList>
            <person name="Zhou D."/>
            <person name="Zhang D."/>
            <person name="Ding G."/>
            <person name="Shi L."/>
            <person name="Hou Q."/>
            <person name="Ye Y."/>
            <person name="Xu Y."/>
            <person name="Zhou H."/>
            <person name="Xiong C."/>
            <person name="Li S."/>
            <person name="Yu J."/>
            <person name="Hong S."/>
            <person name="Yu X."/>
            <person name="Zou P."/>
            <person name="Chen C."/>
            <person name="Chang X."/>
            <person name="Wang W."/>
            <person name="Lv Y."/>
            <person name="Sun Y."/>
            <person name="Ma L."/>
            <person name="Shen B."/>
            <person name="Zhu C."/>
        </authorList>
    </citation>
    <scope>NUCLEOTIDE SEQUENCE [LARGE SCALE GENOMIC DNA]</scope>
</reference>
<feature type="signal peptide" evidence="1">
    <location>
        <begin position="1"/>
        <end position="24"/>
    </location>
</feature>
<dbReference type="VEuPathDB" id="VectorBase:ASIC012843"/>
<evidence type="ECO:0000313" key="4">
    <source>
        <dbReference type="Proteomes" id="UP000030765"/>
    </source>
</evidence>
<proteinExistence type="predicted"/>
<dbReference type="OrthoDB" id="6775510at2759"/>
<evidence type="ECO:0000313" key="2">
    <source>
        <dbReference type="EMBL" id="KFB44877.1"/>
    </source>
</evidence>
<dbReference type="EMBL" id="KE525295">
    <property type="protein sequence ID" value="KFB44877.1"/>
    <property type="molecule type" value="Genomic_DNA"/>
</dbReference>
<protein>
    <submittedName>
        <fullName evidence="2 3">Uncharacterized protein</fullName>
    </submittedName>
</protein>
<dbReference type="Proteomes" id="UP000030765">
    <property type="component" value="Unassembled WGS sequence"/>
</dbReference>
<reference evidence="3" key="2">
    <citation type="submission" date="2020-05" db="UniProtKB">
        <authorList>
            <consortium name="EnsemblMetazoa"/>
        </authorList>
    </citation>
    <scope>IDENTIFICATION</scope>
</reference>
<organism evidence="2">
    <name type="scientific">Anopheles sinensis</name>
    <name type="common">Mosquito</name>
    <dbReference type="NCBI Taxonomy" id="74873"/>
    <lineage>
        <taxon>Eukaryota</taxon>
        <taxon>Metazoa</taxon>
        <taxon>Ecdysozoa</taxon>
        <taxon>Arthropoda</taxon>
        <taxon>Hexapoda</taxon>
        <taxon>Insecta</taxon>
        <taxon>Pterygota</taxon>
        <taxon>Neoptera</taxon>
        <taxon>Endopterygota</taxon>
        <taxon>Diptera</taxon>
        <taxon>Nematocera</taxon>
        <taxon>Culicoidea</taxon>
        <taxon>Culicidae</taxon>
        <taxon>Anophelinae</taxon>
        <taxon>Anopheles</taxon>
    </lineage>
</organism>
<keyword evidence="4" id="KW-1185">Reference proteome</keyword>
<evidence type="ECO:0000313" key="3">
    <source>
        <dbReference type="EnsemblMetazoa" id="ASIC012843-PA"/>
    </source>
</evidence>